<evidence type="ECO:0000259" key="11">
    <source>
        <dbReference type="SMART" id="SM01332"/>
    </source>
</evidence>
<reference evidence="12 13" key="1">
    <citation type="submission" date="2019-06" db="EMBL/GenBank/DDBJ databases">
        <title>Discovery of a novel chromosome fission-fusion reversal in muntjac.</title>
        <authorList>
            <person name="Mudd A.B."/>
            <person name="Bredeson J.V."/>
            <person name="Baum R."/>
            <person name="Hockemeyer D."/>
            <person name="Rokhsar D.S."/>
        </authorList>
    </citation>
    <scope>NUCLEOTIDE SEQUENCE [LARGE SCALE GENOMIC DNA]</scope>
    <source>
        <strain evidence="12">UCam_UCB_Mr</strain>
        <tissue evidence="12">Fibroblast cell line</tissue>
    </source>
</reference>
<evidence type="ECO:0000256" key="8">
    <source>
        <dbReference type="RuleBase" id="RU000383"/>
    </source>
</evidence>
<evidence type="ECO:0000256" key="2">
    <source>
        <dbReference type="ARBA" id="ARBA00006955"/>
    </source>
</evidence>
<dbReference type="InterPro" id="IPR006671">
    <property type="entry name" value="Cyclin_N"/>
</dbReference>
<comment type="function">
    <text evidence="1">Essential for the control of the cell cycle at the G2/M (mitosis) transition.</text>
</comment>
<dbReference type="GO" id="GO:0005829">
    <property type="term" value="C:cytosol"/>
    <property type="evidence" value="ECO:0007669"/>
    <property type="project" value="UniProtKB-ARBA"/>
</dbReference>
<dbReference type="PANTHER" id="PTHR10177">
    <property type="entry name" value="CYCLINS"/>
    <property type="match status" value="1"/>
</dbReference>
<evidence type="ECO:0000256" key="1">
    <source>
        <dbReference type="ARBA" id="ARBA00003222"/>
    </source>
</evidence>
<feature type="region of interest" description="Disordered" evidence="9">
    <location>
        <begin position="24"/>
        <end position="96"/>
    </location>
</feature>
<comment type="similarity">
    <text evidence="2">Belongs to the cyclin family. Cyclin AB subfamily.</text>
</comment>
<sequence length="345" mass="38472">MYHSPKLKKKKNLLKSEDQYGRGKALGVATVATSKPGLRPRHSSWRHPNKEAKTLAAGKVTAKKSSKASGKGSSTCTPQLGPEIEPEPVNPMETSGCAPAKEYLSQAFSDIILAVSDVDAEDGVYPNLCSEYEEQAIKPKYLKGREVTGNMRAILIDWLAHVQMKFRLLQENMYMTKMLQLVGVSAMFGASKYEETYLPEISDFAFVTDNTYTKVQIRQTEMKILRAVNFSQGRPLPLHFLQRASKIGEVDVELHDLAKYLMELTILDYNMVYFPPQIAAGAFCLALKILDNGEWTPALQHYLSYTKESLLVHAKISAVEFCTSSKLSQGCGKGVTCELWDTICR</sequence>
<evidence type="ECO:0000256" key="6">
    <source>
        <dbReference type="ARBA" id="ARBA00035702"/>
    </source>
</evidence>
<evidence type="ECO:0000256" key="3">
    <source>
        <dbReference type="ARBA" id="ARBA00022618"/>
    </source>
</evidence>
<organism evidence="12 13">
    <name type="scientific">Muntiacus reevesi</name>
    <name type="common">Reeves' muntjac</name>
    <name type="synonym">Cervus reevesi</name>
    <dbReference type="NCBI Taxonomy" id="9886"/>
    <lineage>
        <taxon>Eukaryota</taxon>
        <taxon>Metazoa</taxon>
        <taxon>Chordata</taxon>
        <taxon>Craniata</taxon>
        <taxon>Vertebrata</taxon>
        <taxon>Euteleostomi</taxon>
        <taxon>Mammalia</taxon>
        <taxon>Eutheria</taxon>
        <taxon>Laurasiatheria</taxon>
        <taxon>Artiodactyla</taxon>
        <taxon>Ruminantia</taxon>
        <taxon>Pecora</taxon>
        <taxon>Cervidae</taxon>
        <taxon>Muntiacinae</taxon>
        <taxon>Muntiacus</taxon>
    </lineage>
</organism>
<dbReference type="Pfam" id="PF00134">
    <property type="entry name" value="Cyclin_N"/>
    <property type="match status" value="1"/>
</dbReference>
<protein>
    <recommendedName>
        <fullName evidence="6">G2/mitotic-specific cyclin-B1</fullName>
    </recommendedName>
</protein>
<evidence type="ECO:0000256" key="9">
    <source>
        <dbReference type="SAM" id="MobiDB-lite"/>
    </source>
</evidence>
<dbReference type="SMART" id="SM00385">
    <property type="entry name" value="CYCLIN"/>
    <property type="match status" value="2"/>
</dbReference>
<dbReference type="InterPro" id="IPR039361">
    <property type="entry name" value="Cyclin"/>
</dbReference>
<dbReference type="FunFam" id="1.10.472.10:FF:000198">
    <property type="entry name" value="G2/mitotic-specific cyclin-B1"/>
    <property type="match status" value="1"/>
</dbReference>
<dbReference type="AlphaFoldDB" id="A0A5N3XCU6"/>
<dbReference type="EMBL" id="VCEB01000013">
    <property type="protein sequence ID" value="KAB0371027.1"/>
    <property type="molecule type" value="Genomic_DNA"/>
</dbReference>
<dbReference type="Proteomes" id="UP000326062">
    <property type="component" value="Chromosome 10"/>
</dbReference>
<name>A0A5N3XCU6_MUNRE</name>
<evidence type="ECO:0000313" key="12">
    <source>
        <dbReference type="EMBL" id="KAB0371027.1"/>
    </source>
</evidence>
<evidence type="ECO:0000313" key="13">
    <source>
        <dbReference type="Proteomes" id="UP000326062"/>
    </source>
</evidence>
<dbReference type="SMART" id="SM01332">
    <property type="entry name" value="Cyclin_C"/>
    <property type="match status" value="1"/>
</dbReference>
<comment type="subunit">
    <text evidence="7">Interacts with the CDC2 protein kinase to form a serine/threonine kinase holoenzyme complex also known as maturation promoting factor (MPF). The cyclin subunit imparts substrate specificity to the complex. Binds HEI10. Interacts with catalytically active RALBP1 and CDC2 during mitosis to form an endocytotic complex during interphase. Interacts with CCNF; interaction is required for nuclear localization. Interacts with CDK5RAP3. Interacts with RFPL4A and UBE2A. Interacts with INCA1.</text>
</comment>
<gene>
    <name evidence="12" type="ORF">FD755_017436</name>
</gene>
<keyword evidence="5" id="KW-0131">Cell cycle</keyword>
<dbReference type="InterPro" id="IPR004367">
    <property type="entry name" value="Cyclin_C-dom"/>
</dbReference>
<accession>A0A5N3XCU6</accession>
<evidence type="ECO:0000256" key="5">
    <source>
        <dbReference type="ARBA" id="ARBA00023306"/>
    </source>
</evidence>
<evidence type="ECO:0000259" key="10">
    <source>
        <dbReference type="SMART" id="SM00385"/>
    </source>
</evidence>
<dbReference type="InterPro" id="IPR013763">
    <property type="entry name" value="Cyclin-like_dom"/>
</dbReference>
<evidence type="ECO:0000256" key="7">
    <source>
        <dbReference type="ARBA" id="ARBA00046806"/>
    </source>
</evidence>
<dbReference type="Gene3D" id="1.10.472.10">
    <property type="entry name" value="Cyclin-like"/>
    <property type="match status" value="2"/>
</dbReference>
<feature type="domain" description="Cyclin-like" evidence="10">
    <location>
        <begin position="157"/>
        <end position="226"/>
    </location>
</feature>
<keyword evidence="13" id="KW-1185">Reference proteome</keyword>
<keyword evidence="3" id="KW-0132">Cell division</keyword>
<keyword evidence="4 8" id="KW-0195">Cyclin</keyword>
<proteinExistence type="inferred from homology"/>
<feature type="domain" description="Cyclin-like" evidence="10">
    <location>
        <begin position="239"/>
        <end position="319"/>
    </location>
</feature>
<feature type="compositionally biased region" description="Basic residues" evidence="9">
    <location>
        <begin position="38"/>
        <end position="47"/>
    </location>
</feature>
<comment type="caution">
    <text evidence="12">The sequence shown here is derived from an EMBL/GenBank/DDBJ whole genome shotgun (WGS) entry which is preliminary data.</text>
</comment>
<evidence type="ECO:0000256" key="4">
    <source>
        <dbReference type="ARBA" id="ARBA00023127"/>
    </source>
</evidence>
<dbReference type="Pfam" id="PF02984">
    <property type="entry name" value="Cyclin_C"/>
    <property type="match status" value="1"/>
</dbReference>
<feature type="domain" description="Cyclin C-terminal" evidence="11">
    <location>
        <begin position="235"/>
        <end position="330"/>
    </location>
</feature>
<dbReference type="InterPro" id="IPR036915">
    <property type="entry name" value="Cyclin-like_sf"/>
</dbReference>
<dbReference type="GO" id="GO:0051301">
    <property type="term" value="P:cell division"/>
    <property type="evidence" value="ECO:0007669"/>
    <property type="project" value="UniProtKB-KW"/>
</dbReference>
<dbReference type="SUPFAM" id="SSF47954">
    <property type="entry name" value="Cyclin-like"/>
    <property type="match status" value="2"/>
</dbReference>